<dbReference type="GO" id="GO:0000166">
    <property type="term" value="F:nucleotide binding"/>
    <property type="evidence" value="ECO:0007669"/>
    <property type="project" value="InterPro"/>
</dbReference>
<comment type="caution">
    <text evidence="4">The sequence shown here is derived from an EMBL/GenBank/DDBJ whole genome shotgun (WGS) entry which is preliminary data.</text>
</comment>
<evidence type="ECO:0000259" key="2">
    <source>
        <dbReference type="Pfam" id="PF01408"/>
    </source>
</evidence>
<feature type="domain" description="GFO/IDH/MocA-like oxidoreductase" evidence="3">
    <location>
        <begin position="153"/>
        <end position="275"/>
    </location>
</feature>
<feature type="domain" description="Gfo/Idh/MocA-like oxidoreductase N-terminal" evidence="2">
    <location>
        <begin position="24"/>
        <end position="144"/>
    </location>
</feature>
<dbReference type="EMBL" id="AOME01000076">
    <property type="protein sequence ID" value="EMA49852.1"/>
    <property type="molecule type" value="Genomic_DNA"/>
</dbReference>
<dbReference type="InterPro" id="IPR050463">
    <property type="entry name" value="Gfo/Idh/MocA_oxidrdct_glycsds"/>
</dbReference>
<evidence type="ECO:0000259" key="3">
    <source>
        <dbReference type="Pfam" id="PF22725"/>
    </source>
</evidence>
<dbReference type="PANTHER" id="PTHR43818:SF11">
    <property type="entry name" value="BCDNA.GH03377"/>
    <property type="match status" value="1"/>
</dbReference>
<dbReference type="PATRIC" id="fig|1227456.3.peg.3314"/>
<dbReference type="SUPFAM" id="SSF55347">
    <property type="entry name" value="Glyceraldehyde-3-phosphate dehydrogenase-like, C-terminal domain"/>
    <property type="match status" value="1"/>
</dbReference>
<dbReference type="OrthoDB" id="195534at2157"/>
<dbReference type="InterPro" id="IPR049838">
    <property type="entry name" value="XacA-like"/>
</dbReference>
<dbReference type="STRING" id="1227456.C450_16305"/>
<keyword evidence="5" id="KW-1185">Reference proteome</keyword>
<evidence type="ECO:0000256" key="1">
    <source>
        <dbReference type="ARBA" id="ARBA00023002"/>
    </source>
</evidence>
<dbReference type="InterPro" id="IPR036291">
    <property type="entry name" value="NAD(P)-bd_dom_sf"/>
</dbReference>
<dbReference type="Proteomes" id="UP000011625">
    <property type="component" value="Unassembled WGS sequence"/>
</dbReference>
<evidence type="ECO:0000313" key="5">
    <source>
        <dbReference type="Proteomes" id="UP000011625"/>
    </source>
</evidence>
<sequence length="354" mass="38143">MALDGYFEGFTRRDWQTIDEGQVEIAVIGLGGFARERALPAIRDAEFCEVTVLVSGSPEKAADLATSFGVERVLDYEAFRDGEASDAYDAVYVATPPAFHEEYATTAADRGKHVLCEKPLAVDHAAAERIVAACADAGVVCMTAYRLRTEPAVRRMRELIADGAIGDPVQVHGGFSARLLDDMSADTWRLDPDVAGGGALMDLGVYPLNTTRFLLDADPTSVVAETHSGEAPFDRVDEHVALQLTFPGGVTASCTASFDAHPDSRLQVLGTDGQVLITDPFGGDVSQEIVVERGDTHTRYAGPSVDEVREEFDYFAHCVLTGEDCETDGEDGLTDLRIIEAAYESAEIGERVEL</sequence>
<accession>M0MVS2</accession>
<evidence type="ECO:0000313" key="4">
    <source>
        <dbReference type="EMBL" id="EMA49852.1"/>
    </source>
</evidence>
<dbReference type="RefSeq" id="WP_005045165.1">
    <property type="nucleotide sequence ID" value="NZ_AOME01000076.1"/>
</dbReference>
<dbReference type="InterPro" id="IPR055170">
    <property type="entry name" value="GFO_IDH_MocA-like_dom"/>
</dbReference>
<dbReference type="Gene3D" id="3.40.50.720">
    <property type="entry name" value="NAD(P)-binding Rossmann-like Domain"/>
    <property type="match status" value="1"/>
</dbReference>
<dbReference type="Pfam" id="PF01408">
    <property type="entry name" value="GFO_IDH_MocA"/>
    <property type="match status" value="1"/>
</dbReference>
<protein>
    <submittedName>
        <fullName evidence="4">Glucose-fructose oxidoreductase</fullName>
    </submittedName>
</protein>
<keyword evidence="1" id="KW-0560">Oxidoreductase</keyword>
<dbReference type="GO" id="GO:0016491">
    <property type="term" value="F:oxidoreductase activity"/>
    <property type="evidence" value="ECO:0007669"/>
    <property type="project" value="UniProtKB-KW"/>
</dbReference>
<reference evidence="4 5" key="1">
    <citation type="journal article" date="2014" name="PLoS Genet.">
        <title>Phylogenetically driven sequencing of extremely halophilic archaea reveals strategies for static and dynamic osmo-response.</title>
        <authorList>
            <person name="Becker E.A."/>
            <person name="Seitzer P.M."/>
            <person name="Tritt A."/>
            <person name="Larsen D."/>
            <person name="Krusor M."/>
            <person name="Yao A.I."/>
            <person name="Wu D."/>
            <person name="Madern D."/>
            <person name="Eisen J.A."/>
            <person name="Darling A.E."/>
            <person name="Facciotti M.T."/>
        </authorList>
    </citation>
    <scope>NUCLEOTIDE SEQUENCE [LARGE SCALE GENOMIC DNA]</scope>
    <source>
        <strain evidence="4 5">DSM 8989</strain>
    </source>
</reference>
<gene>
    <name evidence="4" type="ORF">C450_16305</name>
</gene>
<name>M0MVS2_9EURY</name>
<dbReference type="AlphaFoldDB" id="M0MVS2"/>
<proteinExistence type="predicted"/>
<organism evidence="4 5">
    <name type="scientific">Halococcus salifodinae DSM 8989</name>
    <dbReference type="NCBI Taxonomy" id="1227456"/>
    <lineage>
        <taxon>Archaea</taxon>
        <taxon>Methanobacteriati</taxon>
        <taxon>Methanobacteriota</taxon>
        <taxon>Stenosarchaea group</taxon>
        <taxon>Halobacteria</taxon>
        <taxon>Halobacteriales</taxon>
        <taxon>Halococcaceae</taxon>
        <taxon>Halococcus</taxon>
    </lineage>
</organism>
<dbReference type="SUPFAM" id="SSF51735">
    <property type="entry name" value="NAD(P)-binding Rossmann-fold domains"/>
    <property type="match status" value="1"/>
</dbReference>
<dbReference type="Pfam" id="PF22725">
    <property type="entry name" value="GFO_IDH_MocA_C3"/>
    <property type="match status" value="1"/>
</dbReference>
<dbReference type="PANTHER" id="PTHR43818">
    <property type="entry name" value="BCDNA.GH03377"/>
    <property type="match status" value="1"/>
</dbReference>
<dbReference type="Gene3D" id="3.30.360.10">
    <property type="entry name" value="Dihydrodipicolinate Reductase, domain 2"/>
    <property type="match status" value="1"/>
</dbReference>
<dbReference type="NCBIfam" id="NF041392">
    <property type="entry name" value="XylDh_Gfo6_Halo"/>
    <property type="match status" value="1"/>
</dbReference>
<dbReference type="InterPro" id="IPR000683">
    <property type="entry name" value="Gfo/Idh/MocA-like_OxRdtase_N"/>
</dbReference>